<reference evidence="8 9" key="1">
    <citation type="submission" date="2015-07" db="EMBL/GenBank/DDBJ databases">
        <title>Draft genome of Achromobacter spanius.</title>
        <authorList>
            <person name="Wang X."/>
        </authorList>
    </citation>
    <scope>NUCLEOTIDE SEQUENCE [LARGE SCALE GENOMIC DNA]</scope>
    <source>
        <strain evidence="8 9">CGMCC9173</strain>
    </source>
</reference>
<dbReference type="Pfam" id="PF13193">
    <property type="entry name" value="AMP-binding_C"/>
    <property type="match status" value="1"/>
</dbReference>
<name>A0AAW3I4A4_9BURK</name>
<keyword evidence="4" id="KW-0443">Lipid metabolism</keyword>
<evidence type="ECO:0000259" key="7">
    <source>
        <dbReference type="Pfam" id="PF13193"/>
    </source>
</evidence>
<evidence type="ECO:0000256" key="1">
    <source>
        <dbReference type="ARBA" id="ARBA00006432"/>
    </source>
</evidence>
<proteinExistence type="inferred from homology"/>
<dbReference type="GO" id="GO:0006631">
    <property type="term" value="P:fatty acid metabolic process"/>
    <property type="evidence" value="ECO:0007669"/>
    <property type="project" value="UniProtKB-KW"/>
</dbReference>
<sequence length="570" mass="61717">MSSMFDHGLGRRDANYTPLTPVDFIARAAEVYGHRLAVVHGQVRRTWGQTYERAQRLANALEQAGIKRGDTVAVMLPNIPAMVEAHFGVPMLGAVLNTLNTRLDAPSVLFMLGHGEARALIIDTEYADIAQRARAEFPHLTVISVHDLDGAPATLPGAIDYEAFLADAPARYDWQPPADEWDAIALNYTSGTTGDPKGVVYHYRGAYMNAISNILEWDMPKHAVYLWTLPMFHCNGWCFPWTVAARAGVNVCLRKFDPKTVFDLIRAEGVTHYCGAPIVQSALANAPAELRAGITHTVRTMVAGAAPAPAVIAKMREIGFELTHVYGLTEVYGPAAVCARQEAWDALDDERRAMLTARQGVRYHLQAGVSVRNPDTMQEVPADEQTVGEIMFRGNICMKGYLKNERATDEAFAGGWFHTGDLGVMTPDGYVRIKDRSKDIIISGGENISSIEVEDALYRHPAVAAVAVVAMPDPKWGETPCAFVELKAGSTATAEEIIAHCKLLLAGFKVPRAVRFGELPKTSTGKIQKFELRAAIGATQAIDLAGPSAGTSPDASADAAPSQDNPNKAA</sequence>
<dbReference type="EMBL" id="LGVG01000020">
    <property type="protein sequence ID" value="KNE26672.1"/>
    <property type="molecule type" value="Genomic_DNA"/>
</dbReference>
<evidence type="ECO:0000256" key="2">
    <source>
        <dbReference type="ARBA" id="ARBA00022598"/>
    </source>
</evidence>
<dbReference type="InterPro" id="IPR025110">
    <property type="entry name" value="AMP-bd_C"/>
</dbReference>
<feature type="compositionally biased region" description="Low complexity" evidence="5">
    <location>
        <begin position="545"/>
        <end position="562"/>
    </location>
</feature>
<dbReference type="RefSeq" id="WP_050448024.1">
    <property type="nucleotide sequence ID" value="NZ_JAOEJJ010000017.1"/>
</dbReference>
<dbReference type="InterPro" id="IPR042099">
    <property type="entry name" value="ANL_N_sf"/>
</dbReference>
<dbReference type="Pfam" id="PF00501">
    <property type="entry name" value="AMP-binding"/>
    <property type="match status" value="1"/>
</dbReference>
<dbReference type="InterPro" id="IPR000873">
    <property type="entry name" value="AMP-dep_synth/lig_dom"/>
</dbReference>
<keyword evidence="2" id="KW-0436">Ligase</keyword>
<feature type="region of interest" description="Disordered" evidence="5">
    <location>
        <begin position="545"/>
        <end position="570"/>
    </location>
</feature>
<dbReference type="AlphaFoldDB" id="A0AAW3I4A4"/>
<dbReference type="PANTHER" id="PTHR43859:SF4">
    <property type="entry name" value="BUTANOATE--COA LIGASE AAE1-RELATED"/>
    <property type="match status" value="1"/>
</dbReference>
<comment type="similarity">
    <text evidence="1">Belongs to the ATP-dependent AMP-binding enzyme family.</text>
</comment>
<dbReference type="PANTHER" id="PTHR43859">
    <property type="entry name" value="ACYL-ACTIVATING ENZYME"/>
    <property type="match status" value="1"/>
</dbReference>
<comment type="caution">
    <text evidence="8">The sequence shown here is derived from an EMBL/GenBank/DDBJ whole genome shotgun (WGS) entry which is preliminary data.</text>
</comment>
<dbReference type="Proteomes" id="UP000037511">
    <property type="component" value="Unassembled WGS sequence"/>
</dbReference>
<accession>A0AAW3I4A4</accession>
<dbReference type="GO" id="GO:0016874">
    <property type="term" value="F:ligase activity"/>
    <property type="evidence" value="ECO:0007669"/>
    <property type="project" value="UniProtKB-KW"/>
</dbReference>
<dbReference type="FunFam" id="3.30.300.30:FF:000008">
    <property type="entry name" value="2,3-dihydroxybenzoate-AMP ligase"/>
    <property type="match status" value="1"/>
</dbReference>
<dbReference type="Gene3D" id="3.40.50.12780">
    <property type="entry name" value="N-terminal domain of ligase-like"/>
    <property type="match status" value="1"/>
</dbReference>
<evidence type="ECO:0000313" key="9">
    <source>
        <dbReference type="Proteomes" id="UP000037511"/>
    </source>
</evidence>
<evidence type="ECO:0000259" key="6">
    <source>
        <dbReference type="Pfam" id="PF00501"/>
    </source>
</evidence>
<dbReference type="InterPro" id="IPR020845">
    <property type="entry name" value="AMP-binding_CS"/>
</dbReference>
<gene>
    <name evidence="8" type="ORF">AFM18_16625</name>
</gene>
<feature type="domain" description="AMP-dependent synthetase/ligase" evidence="6">
    <location>
        <begin position="26"/>
        <end position="402"/>
    </location>
</feature>
<protein>
    <submittedName>
        <fullName evidence="8">Acyl-CoA synthetase</fullName>
    </submittedName>
</protein>
<dbReference type="Gene3D" id="3.30.300.30">
    <property type="match status" value="1"/>
</dbReference>
<evidence type="ECO:0000256" key="5">
    <source>
        <dbReference type="SAM" id="MobiDB-lite"/>
    </source>
</evidence>
<dbReference type="PROSITE" id="PS00455">
    <property type="entry name" value="AMP_BINDING"/>
    <property type="match status" value="1"/>
</dbReference>
<evidence type="ECO:0000256" key="3">
    <source>
        <dbReference type="ARBA" id="ARBA00022832"/>
    </source>
</evidence>
<dbReference type="InterPro" id="IPR045851">
    <property type="entry name" value="AMP-bd_C_sf"/>
</dbReference>
<evidence type="ECO:0000313" key="8">
    <source>
        <dbReference type="EMBL" id="KNE26672.1"/>
    </source>
</evidence>
<keyword evidence="3" id="KW-0276">Fatty acid metabolism</keyword>
<evidence type="ECO:0000256" key="4">
    <source>
        <dbReference type="ARBA" id="ARBA00023098"/>
    </source>
</evidence>
<dbReference type="SUPFAM" id="SSF56801">
    <property type="entry name" value="Acetyl-CoA synthetase-like"/>
    <property type="match status" value="1"/>
</dbReference>
<organism evidence="8 9">
    <name type="scientific">Achromobacter spanius</name>
    <dbReference type="NCBI Taxonomy" id="217203"/>
    <lineage>
        <taxon>Bacteria</taxon>
        <taxon>Pseudomonadati</taxon>
        <taxon>Pseudomonadota</taxon>
        <taxon>Betaproteobacteria</taxon>
        <taxon>Burkholderiales</taxon>
        <taxon>Alcaligenaceae</taxon>
        <taxon>Achromobacter</taxon>
    </lineage>
</organism>
<dbReference type="CDD" id="cd12118">
    <property type="entry name" value="ttLC_FACS_AEE21_like"/>
    <property type="match status" value="1"/>
</dbReference>
<feature type="domain" description="AMP-binding enzyme C-terminal" evidence="7">
    <location>
        <begin position="452"/>
        <end position="526"/>
    </location>
</feature>
<dbReference type="NCBIfam" id="NF006020">
    <property type="entry name" value="PRK08162.1"/>
    <property type="match status" value="1"/>
</dbReference>